<evidence type="ECO:0000256" key="6">
    <source>
        <dbReference type="ARBA" id="ARBA00022840"/>
    </source>
</evidence>
<dbReference type="PANTHER" id="PTHR24356">
    <property type="entry name" value="SERINE/THREONINE-PROTEIN KINASE"/>
    <property type="match status" value="1"/>
</dbReference>
<feature type="binding site" evidence="10">
    <location>
        <position position="178"/>
    </location>
    <ligand>
        <name>ATP</name>
        <dbReference type="ChEBI" id="CHEBI:30616"/>
    </ligand>
</feature>
<evidence type="ECO:0000256" key="3">
    <source>
        <dbReference type="ARBA" id="ARBA00022679"/>
    </source>
</evidence>
<evidence type="ECO:0000259" key="11">
    <source>
        <dbReference type="PROSITE" id="PS50011"/>
    </source>
</evidence>
<dbReference type="InterPro" id="IPR008271">
    <property type="entry name" value="Ser/Thr_kinase_AS"/>
</dbReference>
<dbReference type="SMART" id="SM00448">
    <property type="entry name" value="REC"/>
    <property type="match status" value="1"/>
</dbReference>
<keyword evidence="9" id="KW-0597">Phosphoprotein</keyword>
<accession>A0A916N7Y2</accession>
<keyword evidence="5 13" id="KW-0418">Kinase</keyword>
<dbReference type="SUPFAM" id="SSF56112">
    <property type="entry name" value="Protein kinase-like (PK-like)"/>
    <property type="match status" value="1"/>
</dbReference>
<evidence type="ECO:0000256" key="1">
    <source>
        <dbReference type="ARBA" id="ARBA00012513"/>
    </source>
</evidence>
<evidence type="ECO:0000313" key="13">
    <source>
        <dbReference type="EMBL" id="CAG4882638.1"/>
    </source>
</evidence>
<dbReference type="PROSITE" id="PS50011">
    <property type="entry name" value="PROTEIN_KINASE_DOM"/>
    <property type="match status" value="1"/>
</dbReference>
<dbReference type="PROSITE" id="PS00107">
    <property type="entry name" value="PROTEIN_KINASE_ATP"/>
    <property type="match status" value="1"/>
</dbReference>
<dbReference type="SUPFAM" id="SSF52172">
    <property type="entry name" value="CheY-like"/>
    <property type="match status" value="1"/>
</dbReference>
<feature type="modified residue" description="4-aspartylphosphate" evidence="9">
    <location>
        <position position="55"/>
    </location>
</feature>
<feature type="domain" description="Protein kinase" evidence="11">
    <location>
        <begin position="149"/>
        <end position="405"/>
    </location>
</feature>
<dbReference type="Proteomes" id="UP000742786">
    <property type="component" value="Unassembled WGS sequence"/>
</dbReference>
<dbReference type="PROSITE" id="PS00108">
    <property type="entry name" value="PROTEIN_KINASE_ST"/>
    <property type="match status" value="1"/>
</dbReference>
<dbReference type="GO" id="GO:0004674">
    <property type="term" value="F:protein serine/threonine kinase activity"/>
    <property type="evidence" value="ECO:0007669"/>
    <property type="project" value="UniProtKB-KW"/>
</dbReference>
<dbReference type="CDD" id="cd14014">
    <property type="entry name" value="STKc_PknB_like"/>
    <property type="match status" value="1"/>
</dbReference>
<dbReference type="InterPro" id="IPR001789">
    <property type="entry name" value="Sig_transdc_resp-reg_receiver"/>
</dbReference>
<keyword evidence="6 10" id="KW-0067">ATP-binding</keyword>
<dbReference type="Gene3D" id="3.30.200.20">
    <property type="entry name" value="Phosphorylase Kinase, domain 1"/>
    <property type="match status" value="1"/>
</dbReference>
<dbReference type="AlphaFoldDB" id="A0A916N7Y2"/>
<dbReference type="InterPro" id="IPR011006">
    <property type="entry name" value="CheY-like_superfamily"/>
</dbReference>
<evidence type="ECO:0000313" key="14">
    <source>
        <dbReference type="Proteomes" id="UP000742786"/>
    </source>
</evidence>
<dbReference type="EMBL" id="CAJQUM010000001">
    <property type="protein sequence ID" value="CAG4882638.1"/>
    <property type="molecule type" value="Genomic_DNA"/>
</dbReference>
<dbReference type="RefSeq" id="WP_220634694.1">
    <property type="nucleotide sequence ID" value="NZ_CAJQUM010000001.1"/>
</dbReference>
<dbReference type="InterPro" id="IPR050236">
    <property type="entry name" value="Ser_Thr_kinase_AGC"/>
</dbReference>
<comment type="caution">
    <text evidence="13">The sequence shown here is derived from an EMBL/GenBank/DDBJ whole genome shotgun (WGS) entry which is preliminary data.</text>
</comment>
<dbReference type="InterPro" id="IPR017441">
    <property type="entry name" value="Protein_kinase_ATP_BS"/>
</dbReference>
<sequence>MRVLVIDDDVAFRHLLTGMLAFVGADIKVEHYDPVEKGCPTAEFGLVAFDLIFLDYHLGQEDGLKWLREFKSRPGCPPIVLMTGQGDEALAVQAIKLGAADYLVKQRISGETLARIVQEAKDARKEQAASTLQFIHENPGGAELKIEGYRVIREIGQGATSRVYLIEPEAGGEPIIAKVLLEEFIQNQDYLARFLKEYQIAGRIKSPYVAKIFNYGFSDSSVYILMEYLPGGDVRDLFTSRQVDQGRIMAIFRQVLLALRDIHAAGVVHRDLKPHNIMFRKDGSVALVDFGIARILDEPGVTQQGTLLGTPTYVSPETILGGVADARSDLYSAGIMLYQMLAKKAPFQGNSAEEILQQHVSAPVSPLPRSQDDFQALIDALLAKDPDARPPSAEATLKLIDRLYYE</sequence>
<evidence type="ECO:0000256" key="8">
    <source>
        <dbReference type="ARBA" id="ARBA00048679"/>
    </source>
</evidence>
<evidence type="ECO:0000256" key="10">
    <source>
        <dbReference type="PROSITE-ProRule" id="PRU10141"/>
    </source>
</evidence>
<evidence type="ECO:0000259" key="12">
    <source>
        <dbReference type="PROSITE" id="PS50110"/>
    </source>
</evidence>
<dbReference type="Pfam" id="PF00069">
    <property type="entry name" value="Pkinase"/>
    <property type="match status" value="1"/>
</dbReference>
<dbReference type="Pfam" id="PF00072">
    <property type="entry name" value="Response_reg"/>
    <property type="match status" value="1"/>
</dbReference>
<keyword evidence="3 13" id="KW-0808">Transferase</keyword>
<dbReference type="InterPro" id="IPR000719">
    <property type="entry name" value="Prot_kinase_dom"/>
</dbReference>
<dbReference type="EC" id="2.7.11.1" evidence="1"/>
<name>A0A916N7Y2_9PROT</name>
<feature type="domain" description="Response regulatory" evidence="12">
    <location>
        <begin position="2"/>
        <end position="120"/>
    </location>
</feature>
<proteinExistence type="predicted"/>
<reference evidence="13" key="1">
    <citation type="submission" date="2021-04" db="EMBL/GenBank/DDBJ databases">
        <authorList>
            <person name="Hornung B."/>
        </authorList>
    </citation>
    <scope>NUCLEOTIDE SEQUENCE</scope>
    <source>
        <strain evidence="13">G5G6</strain>
    </source>
</reference>
<dbReference type="Gene3D" id="3.40.50.2300">
    <property type="match status" value="1"/>
</dbReference>
<organism evidence="13 14">
    <name type="scientific">Georgfuchsia toluolica</name>
    <dbReference type="NCBI Taxonomy" id="424218"/>
    <lineage>
        <taxon>Bacteria</taxon>
        <taxon>Pseudomonadati</taxon>
        <taxon>Pseudomonadota</taxon>
        <taxon>Betaproteobacteria</taxon>
        <taxon>Nitrosomonadales</taxon>
        <taxon>Sterolibacteriaceae</taxon>
        <taxon>Georgfuchsia</taxon>
    </lineage>
</organism>
<gene>
    <name evidence="13" type="ORF">GTOL_10520</name>
</gene>
<dbReference type="CDD" id="cd00156">
    <property type="entry name" value="REC"/>
    <property type="match status" value="1"/>
</dbReference>
<comment type="catalytic activity">
    <reaction evidence="8">
        <text>L-seryl-[protein] + ATP = O-phospho-L-seryl-[protein] + ADP + H(+)</text>
        <dbReference type="Rhea" id="RHEA:17989"/>
        <dbReference type="Rhea" id="RHEA-COMP:9863"/>
        <dbReference type="Rhea" id="RHEA-COMP:11604"/>
        <dbReference type="ChEBI" id="CHEBI:15378"/>
        <dbReference type="ChEBI" id="CHEBI:29999"/>
        <dbReference type="ChEBI" id="CHEBI:30616"/>
        <dbReference type="ChEBI" id="CHEBI:83421"/>
        <dbReference type="ChEBI" id="CHEBI:456216"/>
        <dbReference type="EC" id="2.7.11.1"/>
    </reaction>
</comment>
<evidence type="ECO:0000256" key="4">
    <source>
        <dbReference type="ARBA" id="ARBA00022741"/>
    </source>
</evidence>
<dbReference type="GO" id="GO:0005524">
    <property type="term" value="F:ATP binding"/>
    <property type="evidence" value="ECO:0007669"/>
    <property type="project" value="UniProtKB-UniRule"/>
</dbReference>
<protein>
    <recommendedName>
        <fullName evidence="1">non-specific serine/threonine protein kinase</fullName>
        <ecNumber evidence="1">2.7.11.1</ecNumber>
    </recommendedName>
</protein>
<dbReference type="PROSITE" id="PS50110">
    <property type="entry name" value="RESPONSE_REGULATORY"/>
    <property type="match status" value="1"/>
</dbReference>
<evidence type="ECO:0000256" key="2">
    <source>
        <dbReference type="ARBA" id="ARBA00022527"/>
    </source>
</evidence>
<keyword evidence="4 10" id="KW-0547">Nucleotide-binding</keyword>
<evidence type="ECO:0000256" key="5">
    <source>
        <dbReference type="ARBA" id="ARBA00022777"/>
    </source>
</evidence>
<keyword evidence="2" id="KW-0723">Serine/threonine-protein kinase</keyword>
<dbReference type="InterPro" id="IPR011009">
    <property type="entry name" value="Kinase-like_dom_sf"/>
</dbReference>
<evidence type="ECO:0000256" key="9">
    <source>
        <dbReference type="PROSITE-ProRule" id="PRU00169"/>
    </source>
</evidence>
<dbReference type="GO" id="GO:0000160">
    <property type="term" value="P:phosphorelay signal transduction system"/>
    <property type="evidence" value="ECO:0007669"/>
    <property type="project" value="InterPro"/>
</dbReference>
<dbReference type="Gene3D" id="1.10.510.10">
    <property type="entry name" value="Transferase(Phosphotransferase) domain 1"/>
    <property type="match status" value="1"/>
</dbReference>
<comment type="catalytic activity">
    <reaction evidence="7">
        <text>L-threonyl-[protein] + ATP = O-phospho-L-threonyl-[protein] + ADP + H(+)</text>
        <dbReference type="Rhea" id="RHEA:46608"/>
        <dbReference type="Rhea" id="RHEA-COMP:11060"/>
        <dbReference type="Rhea" id="RHEA-COMP:11605"/>
        <dbReference type="ChEBI" id="CHEBI:15378"/>
        <dbReference type="ChEBI" id="CHEBI:30013"/>
        <dbReference type="ChEBI" id="CHEBI:30616"/>
        <dbReference type="ChEBI" id="CHEBI:61977"/>
        <dbReference type="ChEBI" id="CHEBI:456216"/>
        <dbReference type="EC" id="2.7.11.1"/>
    </reaction>
</comment>
<dbReference type="SMART" id="SM00220">
    <property type="entry name" value="S_TKc"/>
    <property type="match status" value="1"/>
</dbReference>
<keyword evidence="14" id="KW-1185">Reference proteome</keyword>
<evidence type="ECO:0000256" key="7">
    <source>
        <dbReference type="ARBA" id="ARBA00047899"/>
    </source>
</evidence>